<gene>
    <name evidence="2" type="ORF">AMPC_02560</name>
</gene>
<dbReference type="Proteomes" id="UP001162734">
    <property type="component" value="Chromosome"/>
</dbReference>
<reference evidence="3" key="1">
    <citation type="journal article" date="2022" name="Int. J. Syst. Evol. Microbiol.">
        <title>Anaeromyxobacter oryzae sp. nov., Anaeromyxobacter diazotrophicus sp. nov. and Anaeromyxobacter paludicola sp. nov., isolated from paddy soils.</title>
        <authorList>
            <person name="Itoh H."/>
            <person name="Xu Z."/>
            <person name="Mise K."/>
            <person name="Masuda Y."/>
            <person name="Ushijima N."/>
            <person name="Hayakawa C."/>
            <person name="Shiratori Y."/>
            <person name="Senoo K."/>
        </authorList>
    </citation>
    <scope>NUCLEOTIDE SEQUENCE [LARGE SCALE GENOMIC DNA]</scope>
    <source>
        <strain evidence="3">Red630</strain>
    </source>
</reference>
<accession>A0ABM7X5R2</accession>
<name>A0ABM7X5R2_9BACT</name>
<proteinExistence type="predicted"/>
<evidence type="ECO:0000256" key="1">
    <source>
        <dbReference type="SAM" id="MobiDB-lite"/>
    </source>
</evidence>
<dbReference type="PROSITE" id="PS51257">
    <property type="entry name" value="PROKAR_LIPOPROTEIN"/>
    <property type="match status" value="1"/>
</dbReference>
<keyword evidence="3" id="KW-1185">Reference proteome</keyword>
<evidence type="ECO:0000313" key="2">
    <source>
        <dbReference type="EMBL" id="BDG07143.1"/>
    </source>
</evidence>
<feature type="region of interest" description="Disordered" evidence="1">
    <location>
        <begin position="190"/>
        <end position="212"/>
    </location>
</feature>
<sequence length="289" mass="32406">MRTALACLCLLAAACAPRYRGKESLRSQTVTEGGQTVRVQFWPEDAGAADQVVQALPGALERLRPWGALGAPVTITLYPSHEAFEAAIYREGYGWLRAWARYDTIDLQSPRSWSLLVGPSQKDVEELVTHELTHCVMYQLAGSEWSWPYKGIPLWFREGMASVAADQGHRRKDPEFIYRFYVSSSPLSGSGDGAGGEVAAPTAVRPNGDPVSDPEPLYQSDQEVVYASAHWAFQFLLDRYGMDRVKHLLDEMNRGKLFNAAFQSAIGIAPDEFESDFRKYIVWHGWKER</sequence>
<dbReference type="Gene3D" id="1.10.390.10">
    <property type="entry name" value="Neutral Protease Domain 2"/>
    <property type="match status" value="1"/>
</dbReference>
<protein>
    <recommendedName>
        <fullName evidence="4">Peptidase MA-like domain-containing protein</fullName>
    </recommendedName>
</protein>
<dbReference type="RefSeq" id="WP_248343746.1">
    <property type="nucleotide sequence ID" value="NZ_AP025592.1"/>
</dbReference>
<evidence type="ECO:0008006" key="4">
    <source>
        <dbReference type="Google" id="ProtNLM"/>
    </source>
</evidence>
<dbReference type="InterPro" id="IPR027268">
    <property type="entry name" value="Peptidase_M4/M1_CTD_sf"/>
</dbReference>
<organism evidence="2 3">
    <name type="scientific">Anaeromyxobacter paludicola</name>
    <dbReference type="NCBI Taxonomy" id="2918171"/>
    <lineage>
        <taxon>Bacteria</taxon>
        <taxon>Pseudomonadati</taxon>
        <taxon>Myxococcota</taxon>
        <taxon>Myxococcia</taxon>
        <taxon>Myxococcales</taxon>
        <taxon>Cystobacterineae</taxon>
        <taxon>Anaeromyxobacteraceae</taxon>
        <taxon>Anaeromyxobacter</taxon>
    </lineage>
</organism>
<dbReference type="EMBL" id="AP025592">
    <property type="protein sequence ID" value="BDG07143.1"/>
    <property type="molecule type" value="Genomic_DNA"/>
</dbReference>
<evidence type="ECO:0000313" key="3">
    <source>
        <dbReference type="Proteomes" id="UP001162734"/>
    </source>
</evidence>